<evidence type="ECO:0000313" key="3">
    <source>
        <dbReference type="Proteomes" id="UP000033995"/>
    </source>
</evidence>
<dbReference type="PROSITE" id="PS51257">
    <property type="entry name" value="PROKAR_LIPOPROTEIN"/>
    <property type="match status" value="1"/>
</dbReference>
<dbReference type="AlphaFoldDB" id="A0A0G0C7M2"/>
<protein>
    <recommendedName>
        <fullName evidence="1">Bacterial spore germination immunoglobulin-like domain-containing protein</fullName>
    </recommendedName>
</protein>
<name>A0A0G0C7M2_9BACT</name>
<comment type="caution">
    <text evidence="2">The sequence shown here is derived from an EMBL/GenBank/DDBJ whole genome shotgun (WGS) entry which is preliminary data.</text>
</comment>
<dbReference type="Proteomes" id="UP000033995">
    <property type="component" value="Unassembled WGS sequence"/>
</dbReference>
<dbReference type="Pfam" id="PF10648">
    <property type="entry name" value="Gmad2"/>
    <property type="match status" value="1"/>
</dbReference>
<reference evidence="2 3" key="1">
    <citation type="journal article" date="2015" name="Nature">
        <title>rRNA introns, odd ribosomes, and small enigmatic genomes across a large radiation of phyla.</title>
        <authorList>
            <person name="Brown C.T."/>
            <person name="Hug L.A."/>
            <person name="Thomas B.C."/>
            <person name="Sharon I."/>
            <person name="Castelle C.J."/>
            <person name="Singh A."/>
            <person name="Wilkins M.J."/>
            <person name="Williams K.H."/>
            <person name="Banfield J.F."/>
        </authorList>
    </citation>
    <scope>NUCLEOTIDE SEQUENCE [LARGE SCALE GENOMIC DNA]</scope>
</reference>
<dbReference type="InterPro" id="IPR018911">
    <property type="entry name" value="Gmad2_Ig-like_dom"/>
</dbReference>
<sequence>MEPKNNNFLISLLSILLLLSCIIAGFFAWQTQNLVRELTESRNQNLTTPSQTPIQTIIPSQAVVINNIKNGDKITSPVNISGTIDKSWTWEATFSIEILDSARKPLNSMPVSVNFENEVVSRGLFSISISFVTTAQSGFIVVHADNPSGLPQNNKSFEIPIKFMANKNTACTMEAKLCPDGTSVGRSGPNCEFAPCPTLKP</sequence>
<evidence type="ECO:0000313" key="2">
    <source>
        <dbReference type="EMBL" id="KKP47245.1"/>
    </source>
</evidence>
<proteinExistence type="predicted"/>
<dbReference type="EMBL" id="LBOZ01000005">
    <property type="protein sequence ID" value="KKP47245.1"/>
    <property type="molecule type" value="Genomic_DNA"/>
</dbReference>
<feature type="domain" description="Bacterial spore germination immunoglobulin-like" evidence="1">
    <location>
        <begin position="69"/>
        <end position="148"/>
    </location>
</feature>
<organism evidence="2 3">
    <name type="scientific">Candidatus Woesebacteria bacterium GW2011_GWA2_33_28</name>
    <dbReference type="NCBI Taxonomy" id="1618561"/>
    <lineage>
        <taxon>Bacteria</taxon>
        <taxon>Candidatus Woeseibacteriota</taxon>
    </lineage>
</organism>
<accession>A0A0G0C7M2</accession>
<evidence type="ECO:0000259" key="1">
    <source>
        <dbReference type="Pfam" id="PF10648"/>
    </source>
</evidence>
<gene>
    <name evidence="2" type="ORF">UR38_C0005G0058</name>
</gene>